<protein>
    <submittedName>
        <fullName evidence="2">Heme-degrading monooxygenase HmoB</fullName>
    </submittedName>
</protein>
<reference evidence="2" key="2">
    <citation type="submission" date="2020-09" db="EMBL/GenBank/DDBJ databases">
        <authorList>
            <person name="Sun Q."/>
            <person name="Zhou Y."/>
        </authorList>
    </citation>
    <scope>NUCLEOTIDE SEQUENCE</scope>
    <source>
        <strain evidence="2">CGMCC 1.15760</strain>
    </source>
</reference>
<dbReference type="GO" id="GO:0004497">
    <property type="term" value="F:monooxygenase activity"/>
    <property type="evidence" value="ECO:0007669"/>
    <property type="project" value="UniProtKB-KW"/>
</dbReference>
<reference evidence="2" key="1">
    <citation type="journal article" date="2014" name="Int. J. Syst. Evol. Microbiol.">
        <title>Complete genome sequence of Corynebacterium casei LMG S-19264T (=DSM 44701T), isolated from a smear-ripened cheese.</title>
        <authorList>
            <consortium name="US DOE Joint Genome Institute (JGI-PGF)"/>
            <person name="Walter F."/>
            <person name="Albersmeier A."/>
            <person name="Kalinowski J."/>
            <person name="Ruckert C."/>
        </authorList>
    </citation>
    <scope>NUCLEOTIDE SEQUENCE</scope>
    <source>
        <strain evidence="2">CGMCC 1.15760</strain>
    </source>
</reference>
<feature type="domain" description="ABM" evidence="1">
    <location>
        <begin position="67"/>
        <end position="153"/>
    </location>
</feature>
<keyword evidence="2" id="KW-0503">Monooxygenase</keyword>
<dbReference type="Pfam" id="PF03992">
    <property type="entry name" value="ABM"/>
    <property type="match status" value="1"/>
</dbReference>
<evidence type="ECO:0000313" key="2">
    <source>
        <dbReference type="EMBL" id="GGG23236.1"/>
    </source>
</evidence>
<dbReference type="EMBL" id="BMJT01000005">
    <property type="protein sequence ID" value="GGG23236.1"/>
    <property type="molecule type" value="Genomic_DNA"/>
</dbReference>
<evidence type="ECO:0000313" key="3">
    <source>
        <dbReference type="Proteomes" id="UP000616608"/>
    </source>
</evidence>
<name>A0A917LH63_9BACI</name>
<keyword evidence="2" id="KW-0560">Oxidoreductase</keyword>
<dbReference type="Proteomes" id="UP000616608">
    <property type="component" value="Unassembled WGS sequence"/>
</dbReference>
<dbReference type="PANTHER" id="PTHR34474:SF2">
    <property type="entry name" value="SIGNAL TRANSDUCTION PROTEIN TRAP"/>
    <property type="match status" value="1"/>
</dbReference>
<proteinExistence type="predicted"/>
<dbReference type="PANTHER" id="PTHR34474">
    <property type="entry name" value="SIGNAL TRANSDUCTION PROTEIN TRAP"/>
    <property type="match status" value="1"/>
</dbReference>
<dbReference type="InterPro" id="IPR007138">
    <property type="entry name" value="ABM_dom"/>
</dbReference>
<dbReference type="PROSITE" id="PS51725">
    <property type="entry name" value="ABM"/>
    <property type="match status" value="1"/>
</dbReference>
<keyword evidence="3" id="KW-1185">Reference proteome</keyword>
<sequence length="170" mass="19148">MTNIYLTSGTPDFMEQLRNRYPNEDMVVLYGEGNAVLVHETTGDTVFQTPRKFEVIDSIGSLEGTGYYVLNNIPVTDEGRPTFEHRFLNRKGVVENEPGFVAFRLLRPLDDETYIVLTEWAGPESFNAWRTSQSFKKSHGEKPANAAPPTNIFAAASYVTTYTTAKPEEE</sequence>
<organism evidence="2 3">
    <name type="scientific">Lysinibacillus alkalisoli</name>
    <dbReference type="NCBI Taxonomy" id="1911548"/>
    <lineage>
        <taxon>Bacteria</taxon>
        <taxon>Bacillati</taxon>
        <taxon>Bacillota</taxon>
        <taxon>Bacilli</taxon>
        <taxon>Bacillales</taxon>
        <taxon>Bacillaceae</taxon>
        <taxon>Lysinibacillus</taxon>
    </lineage>
</organism>
<dbReference type="Gene3D" id="3.30.70.100">
    <property type="match status" value="1"/>
</dbReference>
<dbReference type="InterPro" id="IPR011008">
    <property type="entry name" value="Dimeric_a/b-barrel"/>
</dbReference>
<dbReference type="SUPFAM" id="SSF54909">
    <property type="entry name" value="Dimeric alpha+beta barrel"/>
    <property type="match status" value="1"/>
</dbReference>
<gene>
    <name evidence="2" type="primary">hmoB</name>
    <name evidence="2" type="ORF">GCM10007425_17190</name>
</gene>
<dbReference type="InterPro" id="IPR050404">
    <property type="entry name" value="Heme-degrading_MO"/>
</dbReference>
<dbReference type="AlphaFoldDB" id="A0A917LH63"/>
<dbReference type="RefSeq" id="WP_188614647.1">
    <property type="nucleotide sequence ID" value="NZ_BMJT01000005.1"/>
</dbReference>
<evidence type="ECO:0000259" key="1">
    <source>
        <dbReference type="PROSITE" id="PS51725"/>
    </source>
</evidence>
<comment type="caution">
    <text evidence="2">The sequence shown here is derived from an EMBL/GenBank/DDBJ whole genome shotgun (WGS) entry which is preliminary data.</text>
</comment>
<accession>A0A917LH63</accession>